<proteinExistence type="predicted"/>
<dbReference type="EMBL" id="DS995754">
    <property type="protein sequence ID" value="EGE07024.1"/>
    <property type="molecule type" value="Genomic_DNA"/>
</dbReference>
<name>F2PYL7_TRIEC</name>
<dbReference type="VEuPathDB" id="FungiDB:TEQG_05857"/>
<sequence>MQGISRLWFETFPAANIQLTTRSVESKPVELFHQLGAHLGALKVPVLLDGFALVPRIYNPSDQYTPFPGGVSCPGGRLSSFGNMYERRGKQGLGEKLGMPVSECRRPLAQIKRKTS</sequence>
<evidence type="ECO:0000313" key="1">
    <source>
        <dbReference type="EMBL" id="EGE07024.1"/>
    </source>
</evidence>
<dbReference type="HOGENOM" id="CLU_2098603_0_0_1"/>
<dbReference type="Proteomes" id="UP000009169">
    <property type="component" value="Unassembled WGS sequence"/>
</dbReference>
<organism evidence="1 2">
    <name type="scientific">Trichophyton equinum (strain ATCC MYA-4606 / CBS 127.97)</name>
    <name type="common">Horse ringworm fungus</name>
    <dbReference type="NCBI Taxonomy" id="559882"/>
    <lineage>
        <taxon>Eukaryota</taxon>
        <taxon>Fungi</taxon>
        <taxon>Dikarya</taxon>
        <taxon>Ascomycota</taxon>
        <taxon>Pezizomycotina</taxon>
        <taxon>Eurotiomycetes</taxon>
        <taxon>Eurotiomycetidae</taxon>
        <taxon>Onygenales</taxon>
        <taxon>Arthrodermataceae</taxon>
        <taxon>Trichophyton</taxon>
    </lineage>
</organism>
<reference evidence="2" key="1">
    <citation type="journal article" date="2012" name="MBio">
        <title>Comparative genome analysis of Trichophyton rubrum and related dermatophytes reveals candidate genes involved in infection.</title>
        <authorList>
            <person name="Martinez D.A."/>
            <person name="Oliver B.G."/>
            <person name="Graeser Y."/>
            <person name="Goldberg J.M."/>
            <person name="Li W."/>
            <person name="Martinez-Rossi N.M."/>
            <person name="Monod M."/>
            <person name="Shelest E."/>
            <person name="Barton R.C."/>
            <person name="Birch E."/>
            <person name="Brakhage A.A."/>
            <person name="Chen Z."/>
            <person name="Gurr S.J."/>
            <person name="Heiman D."/>
            <person name="Heitman J."/>
            <person name="Kosti I."/>
            <person name="Rossi A."/>
            <person name="Saif S."/>
            <person name="Samalova M."/>
            <person name="Saunders C.W."/>
            <person name="Shea T."/>
            <person name="Summerbell R.C."/>
            <person name="Xu J."/>
            <person name="Young S."/>
            <person name="Zeng Q."/>
            <person name="Birren B.W."/>
            <person name="Cuomo C.A."/>
            <person name="White T.C."/>
        </authorList>
    </citation>
    <scope>NUCLEOTIDE SEQUENCE [LARGE SCALE GENOMIC DNA]</scope>
    <source>
        <strain evidence="2">ATCC MYA-4606 / CBS 127.97</strain>
    </source>
</reference>
<gene>
    <name evidence="1" type="ORF">TEQG_05857</name>
</gene>
<evidence type="ECO:0000313" key="2">
    <source>
        <dbReference type="Proteomes" id="UP000009169"/>
    </source>
</evidence>
<keyword evidence="2" id="KW-1185">Reference proteome</keyword>
<accession>F2PYL7</accession>
<dbReference type="AlphaFoldDB" id="F2PYL7"/>
<protein>
    <submittedName>
        <fullName evidence="1">Uncharacterized protein</fullName>
    </submittedName>
</protein>